<accession>A0ABT6LCP6</accession>
<proteinExistence type="predicted"/>
<comment type="caution">
    <text evidence="1">The sequence shown here is derived from an EMBL/GenBank/DDBJ whole genome shotgun (WGS) entry which is preliminary data.</text>
</comment>
<evidence type="ECO:0000313" key="1">
    <source>
        <dbReference type="EMBL" id="MDH6214083.1"/>
    </source>
</evidence>
<name>A0ABT6LCP6_9ACTN</name>
<sequence>MRIWLSLNLNSVPDAEQKGLAERVVTVMTRTGMRLTSSTFPEAEDITERMVAGEPVRVERNVL</sequence>
<evidence type="ECO:0000313" key="2">
    <source>
        <dbReference type="Proteomes" id="UP001160499"/>
    </source>
</evidence>
<keyword evidence="2" id="KW-1185">Reference proteome</keyword>
<protein>
    <submittedName>
        <fullName evidence="1">Uncharacterized protein</fullName>
    </submittedName>
</protein>
<gene>
    <name evidence="1" type="ORF">M2283_001366</name>
</gene>
<reference evidence="1 2" key="1">
    <citation type="submission" date="2023-04" db="EMBL/GenBank/DDBJ databases">
        <title>Forest soil microbial communities from Buena Vista Peninsula, Colon Province, Panama.</title>
        <authorList>
            <person name="Bouskill N."/>
        </authorList>
    </citation>
    <scope>NUCLEOTIDE SEQUENCE [LARGE SCALE GENOMIC DNA]</scope>
    <source>
        <strain evidence="1 2">GGS1</strain>
    </source>
</reference>
<dbReference type="Proteomes" id="UP001160499">
    <property type="component" value="Unassembled WGS sequence"/>
</dbReference>
<organism evidence="1 2">
    <name type="scientific">Streptomyces pseudovenezuelae</name>
    <dbReference type="NCBI Taxonomy" id="67350"/>
    <lineage>
        <taxon>Bacteria</taxon>
        <taxon>Bacillati</taxon>
        <taxon>Actinomycetota</taxon>
        <taxon>Actinomycetes</taxon>
        <taxon>Kitasatosporales</taxon>
        <taxon>Streptomycetaceae</taxon>
        <taxon>Streptomyces</taxon>
        <taxon>Streptomyces aurantiacus group</taxon>
    </lineage>
</organism>
<dbReference type="EMBL" id="JARXVH010000002">
    <property type="protein sequence ID" value="MDH6214083.1"/>
    <property type="molecule type" value="Genomic_DNA"/>
</dbReference>